<dbReference type="InterPro" id="IPR036388">
    <property type="entry name" value="WH-like_DNA-bd_sf"/>
</dbReference>
<organism evidence="5 6">
    <name type="scientific">Microbaculum marinisediminis</name>
    <dbReference type="NCBI Taxonomy" id="2931392"/>
    <lineage>
        <taxon>Bacteria</taxon>
        <taxon>Pseudomonadati</taxon>
        <taxon>Pseudomonadota</taxon>
        <taxon>Alphaproteobacteria</taxon>
        <taxon>Hyphomicrobiales</taxon>
        <taxon>Tepidamorphaceae</taxon>
        <taxon>Microbaculum</taxon>
    </lineage>
</organism>
<dbReference type="PROSITE" id="PS00622">
    <property type="entry name" value="HTH_LUXR_1"/>
    <property type="match status" value="1"/>
</dbReference>
<proteinExistence type="predicted"/>
<evidence type="ECO:0000259" key="4">
    <source>
        <dbReference type="PROSITE" id="PS50043"/>
    </source>
</evidence>
<dbReference type="InterPro" id="IPR016032">
    <property type="entry name" value="Sig_transdc_resp-reg_C-effctor"/>
</dbReference>
<reference evidence="5 6" key="1">
    <citation type="submission" date="2022-04" db="EMBL/GenBank/DDBJ databases">
        <authorList>
            <person name="Ye Y.-Q."/>
            <person name="Du Z.-J."/>
        </authorList>
    </citation>
    <scope>NUCLEOTIDE SEQUENCE [LARGE SCALE GENOMIC DNA]</scope>
    <source>
        <strain evidence="5 6">A6E488</strain>
    </source>
</reference>
<evidence type="ECO:0000313" key="6">
    <source>
        <dbReference type="Proteomes" id="UP001320898"/>
    </source>
</evidence>
<feature type="domain" description="HTH luxR-type" evidence="4">
    <location>
        <begin position="291"/>
        <end position="356"/>
    </location>
</feature>
<dbReference type="PANTHER" id="PTHR44688">
    <property type="entry name" value="DNA-BINDING TRANSCRIPTIONAL ACTIVATOR DEVR_DOSR"/>
    <property type="match status" value="1"/>
</dbReference>
<evidence type="ECO:0000256" key="1">
    <source>
        <dbReference type="ARBA" id="ARBA00023015"/>
    </source>
</evidence>
<dbReference type="PROSITE" id="PS50043">
    <property type="entry name" value="HTH_LUXR_2"/>
    <property type="match status" value="1"/>
</dbReference>
<keyword evidence="3" id="KW-0804">Transcription</keyword>
<accession>A0AAW5R1Z0</accession>
<dbReference type="EMBL" id="JALIDZ010000005">
    <property type="protein sequence ID" value="MCT8972721.1"/>
    <property type="molecule type" value="Genomic_DNA"/>
</dbReference>
<comment type="caution">
    <text evidence="5">The sequence shown here is derived from an EMBL/GenBank/DDBJ whole genome shotgun (WGS) entry which is preliminary data.</text>
</comment>
<dbReference type="RefSeq" id="WP_261616297.1">
    <property type="nucleotide sequence ID" value="NZ_JALIDZ010000005.1"/>
</dbReference>
<dbReference type="InterPro" id="IPR000792">
    <property type="entry name" value="Tscrpt_reg_LuxR_C"/>
</dbReference>
<dbReference type="AlphaFoldDB" id="A0AAW5R1Z0"/>
<gene>
    <name evidence="5" type="ORF">MUB46_12720</name>
</gene>
<dbReference type="GO" id="GO:0006355">
    <property type="term" value="P:regulation of DNA-templated transcription"/>
    <property type="evidence" value="ECO:0007669"/>
    <property type="project" value="InterPro"/>
</dbReference>
<keyword evidence="6" id="KW-1185">Reference proteome</keyword>
<dbReference type="CDD" id="cd06170">
    <property type="entry name" value="LuxR_C_like"/>
    <property type="match status" value="1"/>
</dbReference>
<evidence type="ECO:0000256" key="2">
    <source>
        <dbReference type="ARBA" id="ARBA00023125"/>
    </source>
</evidence>
<evidence type="ECO:0000313" key="5">
    <source>
        <dbReference type="EMBL" id="MCT8972721.1"/>
    </source>
</evidence>
<dbReference type="SUPFAM" id="SSF46894">
    <property type="entry name" value="C-terminal effector domain of the bipartite response regulators"/>
    <property type="match status" value="1"/>
</dbReference>
<dbReference type="GO" id="GO:0003677">
    <property type="term" value="F:DNA binding"/>
    <property type="evidence" value="ECO:0007669"/>
    <property type="project" value="UniProtKB-KW"/>
</dbReference>
<evidence type="ECO:0000256" key="3">
    <source>
        <dbReference type="ARBA" id="ARBA00023163"/>
    </source>
</evidence>
<dbReference type="SMART" id="SM00421">
    <property type="entry name" value="HTH_LUXR"/>
    <property type="match status" value="1"/>
</dbReference>
<keyword evidence="1" id="KW-0805">Transcription regulation</keyword>
<protein>
    <submittedName>
        <fullName evidence="5">LuxR C-terminal-related transcriptional regulator</fullName>
    </submittedName>
</protein>
<dbReference type="Proteomes" id="UP001320898">
    <property type="component" value="Unassembled WGS sequence"/>
</dbReference>
<dbReference type="PANTHER" id="PTHR44688:SF16">
    <property type="entry name" value="DNA-BINDING TRANSCRIPTIONAL ACTIVATOR DEVR_DOSR"/>
    <property type="match status" value="1"/>
</dbReference>
<sequence>MSFAETTIDLGALTADGRRQSAASDIRSVVDALSVIAEAVGHSDFYSTALKALAGLFGCSHYVAMRYTQFGSPRFLHHNWLTEEEIRHYNEELYRLDPAFGLVRSGKTRPVFSFIQIANENPVSVFFKNLEHMIRVKDELVFLLPAAGGIWAALCVDRVNAAFDESDISFAEMIHPLVDRLHRLHIDRSLLGPRSGYGSDADLAVLVADQDGRVVLSNPAWSKFFEDAAPLDLAEIAGGRDSGVHFLPADEVLYWEPLDATHAVAPHGRIYIIEHHSPGAVGLNLESLIASVQMKYRLTPRECEVVRLVLQGRSVVDISDRLSVSIGTVRNHKQRLYRKLGVSSERELFPLLVGPLFGEP</sequence>
<dbReference type="PRINTS" id="PR00038">
    <property type="entry name" value="HTHLUXR"/>
</dbReference>
<name>A0AAW5R1Z0_9HYPH</name>
<dbReference type="Pfam" id="PF00196">
    <property type="entry name" value="GerE"/>
    <property type="match status" value="1"/>
</dbReference>
<keyword evidence="2" id="KW-0238">DNA-binding</keyword>
<dbReference type="Gene3D" id="1.10.10.10">
    <property type="entry name" value="Winged helix-like DNA-binding domain superfamily/Winged helix DNA-binding domain"/>
    <property type="match status" value="1"/>
</dbReference>